<protein>
    <submittedName>
        <fullName evidence="1">Uncharacterized protein</fullName>
    </submittedName>
</protein>
<sequence>MTDMSPVLRFLRQRLKSGMSEIRSMMVVMMVSTLATTVSCPLMLNGGDCVRELESGPSTGTEFRPDDSMKMCNGHLISAFEWGSGISHGVVGIACVPQEDATGANRFSAVIRTLKSQTVQSVRRLFLLANCRISSLESRCSP</sequence>
<name>A0A6A4AB71_9STRA</name>
<dbReference type="Proteomes" id="UP000437068">
    <property type="component" value="Unassembled WGS sequence"/>
</dbReference>
<organism evidence="1 2">
    <name type="scientific">Phytophthora fragariae</name>
    <dbReference type="NCBI Taxonomy" id="53985"/>
    <lineage>
        <taxon>Eukaryota</taxon>
        <taxon>Sar</taxon>
        <taxon>Stramenopiles</taxon>
        <taxon>Oomycota</taxon>
        <taxon>Peronosporomycetes</taxon>
        <taxon>Peronosporales</taxon>
        <taxon>Peronosporaceae</taxon>
        <taxon>Phytophthora</taxon>
    </lineage>
</organism>
<comment type="caution">
    <text evidence="1">The sequence shown here is derived from an EMBL/GenBank/DDBJ whole genome shotgun (WGS) entry which is preliminary data.</text>
</comment>
<evidence type="ECO:0000313" key="1">
    <source>
        <dbReference type="EMBL" id="KAE9252389.1"/>
    </source>
</evidence>
<gene>
    <name evidence="1" type="ORF">PF001_g33439</name>
</gene>
<dbReference type="AlphaFoldDB" id="A0A6A4AB71"/>
<reference evidence="1 2" key="1">
    <citation type="submission" date="2018-08" db="EMBL/GenBank/DDBJ databases">
        <title>Genomic investigation of the strawberry pathogen Phytophthora fragariae indicates pathogenicity is determined by transcriptional variation in three key races.</title>
        <authorList>
            <person name="Adams T.M."/>
            <person name="Armitage A.D."/>
            <person name="Sobczyk M.K."/>
            <person name="Bates H.J."/>
            <person name="Dunwell J.M."/>
            <person name="Nellist C.F."/>
            <person name="Harrison R.J."/>
        </authorList>
    </citation>
    <scope>NUCLEOTIDE SEQUENCE [LARGE SCALE GENOMIC DNA]</scope>
    <source>
        <strain evidence="1 2">A4</strain>
    </source>
</reference>
<evidence type="ECO:0000313" key="2">
    <source>
        <dbReference type="Proteomes" id="UP000437068"/>
    </source>
</evidence>
<proteinExistence type="predicted"/>
<accession>A0A6A4AB71</accession>
<dbReference type="EMBL" id="QXGE01012449">
    <property type="protein sequence ID" value="KAE9252389.1"/>
    <property type="molecule type" value="Genomic_DNA"/>
</dbReference>